<proteinExistence type="predicted"/>
<feature type="compositionally biased region" description="Basic and acidic residues" evidence="1">
    <location>
        <begin position="150"/>
        <end position="168"/>
    </location>
</feature>
<evidence type="ECO:0000256" key="1">
    <source>
        <dbReference type="SAM" id="MobiDB-lite"/>
    </source>
</evidence>
<feature type="region of interest" description="Disordered" evidence="1">
    <location>
        <begin position="142"/>
        <end position="168"/>
    </location>
</feature>
<sequence length="200" mass="22668">MYFQLSSSMSVTYQIAIVILLGVVGEGQWTRRCLTPLSRARCRLTWMGHFKVRSIRKIPGDPNESRLYKLEVIEPVKGLVKGEVVVKQGPAVKHGGLSLRIGGEYVLSGVDDKFGQCSQMLRGQELNFKKMTEEEKQAFRNIDLDCPPPKPEKPEIEKPDEEKPVQPKLSDRDVLLKILEFFEKTGEEAFGLRMQHIAIA</sequence>
<accession>A0ABD6ER51</accession>
<evidence type="ECO:0000313" key="2">
    <source>
        <dbReference type="EMBL" id="MFH4982015.1"/>
    </source>
</evidence>
<dbReference type="Proteomes" id="UP001608902">
    <property type="component" value="Unassembled WGS sequence"/>
</dbReference>
<organism evidence="2 3">
    <name type="scientific">Gnathostoma spinigerum</name>
    <dbReference type="NCBI Taxonomy" id="75299"/>
    <lineage>
        <taxon>Eukaryota</taxon>
        <taxon>Metazoa</taxon>
        <taxon>Ecdysozoa</taxon>
        <taxon>Nematoda</taxon>
        <taxon>Chromadorea</taxon>
        <taxon>Rhabditida</taxon>
        <taxon>Spirurina</taxon>
        <taxon>Gnathostomatomorpha</taxon>
        <taxon>Gnathostomatoidea</taxon>
        <taxon>Gnathostomatidae</taxon>
        <taxon>Gnathostoma</taxon>
    </lineage>
</organism>
<keyword evidence="3" id="KW-1185">Reference proteome</keyword>
<name>A0ABD6ER51_9BILA</name>
<gene>
    <name evidence="2" type="ORF">AB6A40_008724</name>
</gene>
<comment type="caution">
    <text evidence="2">The sequence shown here is derived from an EMBL/GenBank/DDBJ whole genome shotgun (WGS) entry which is preliminary data.</text>
</comment>
<evidence type="ECO:0000313" key="3">
    <source>
        <dbReference type="Proteomes" id="UP001608902"/>
    </source>
</evidence>
<dbReference type="AlphaFoldDB" id="A0ABD6ER51"/>
<dbReference type="EMBL" id="JBGFUD010008322">
    <property type="protein sequence ID" value="MFH4982015.1"/>
    <property type="molecule type" value="Genomic_DNA"/>
</dbReference>
<reference evidence="2 3" key="1">
    <citation type="submission" date="2024-08" db="EMBL/GenBank/DDBJ databases">
        <title>Gnathostoma spinigerum genome.</title>
        <authorList>
            <person name="Gonzalez-Bertolin B."/>
            <person name="Monzon S."/>
            <person name="Zaballos A."/>
            <person name="Jimenez P."/>
            <person name="Dekumyoy P."/>
            <person name="Varona S."/>
            <person name="Cuesta I."/>
            <person name="Sumanam S."/>
            <person name="Adisakwattana P."/>
            <person name="Gasser R.B."/>
            <person name="Hernandez-Gonzalez A."/>
            <person name="Young N.D."/>
            <person name="Perteguer M.J."/>
        </authorList>
    </citation>
    <scope>NUCLEOTIDE SEQUENCE [LARGE SCALE GENOMIC DNA]</scope>
    <source>
        <strain evidence="2">AL3</strain>
        <tissue evidence="2">Liver</tissue>
    </source>
</reference>
<protein>
    <submittedName>
        <fullName evidence="2">Uncharacterized protein</fullName>
    </submittedName>
</protein>